<dbReference type="EMBL" id="BAABBE010000007">
    <property type="protein sequence ID" value="GAA3642416.1"/>
    <property type="molecule type" value="Genomic_DNA"/>
</dbReference>
<gene>
    <name evidence="1" type="ORF">GCM10022267_31340</name>
</gene>
<reference evidence="2" key="1">
    <citation type="journal article" date="2019" name="Int. J. Syst. Evol. Microbiol.">
        <title>The Global Catalogue of Microorganisms (GCM) 10K type strain sequencing project: providing services to taxonomists for standard genome sequencing and annotation.</title>
        <authorList>
            <consortium name="The Broad Institute Genomics Platform"/>
            <consortium name="The Broad Institute Genome Sequencing Center for Infectious Disease"/>
            <person name="Wu L."/>
            <person name="Ma J."/>
        </authorList>
    </citation>
    <scope>NUCLEOTIDE SEQUENCE [LARGE SCALE GENOMIC DNA]</scope>
    <source>
        <strain evidence="2">JCM 17494</strain>
    </source>
</reference>
<proteinExistence type="predicted"/>
<sequence length="81" mass="8741">MHHGEHRPATGKPTLAWAFDDEALAAEGTLDGWHALLTNRDPAHTDATEVSRSAWPDPLAHGGVSVRSKSFATCAIERSPR</sequence>
<accession>A0ABP7AWV9</accession>
<evidence type="ECO:0000313" key="2">
    <source>
        <dbReference type="Proteomes" id="UP001500711"/>
    </source>
</evidence>
<keyword evidence="2" id="KW-1185">Reference proteome</keyword>
<dbReference type="Proteomes" id="UP001500711">
    <property type="component" value="Unassembled WGS sequence"/>
</dbReference>
<name>A0ABP7AWV9_9PSEU</name>
<protein>
    <submittedName>
        <fullName evidence="1">Uncharacterized protein</fullName>
    </submittedName>
</protein>
<comment type="caution">
    <text evidence="1">The sequence shown here is derived from an EMBL/GenBank/DDBJ whole genome shotgun (WGS) entry which is preliminary data.</text>
</comment>
<organism evidence="1 2">
    <name type="scientific">Lentzea roselyniae</name>
    <dbReference type="NCBI Taxonomy" id="531940"/>
    <lineage>
        <taxon>Bacteria</taxon>
        <taxon>Bacillati</taxon>
        <taxon>Actinomycetota</taxon>
        <taxon>Actinomycetes</taxon>
        <taxon>Pseudonocardiales</taxon>
        <taxon>Pseudonocardiaceae</taxon>
        <taxon>Lentzea</taxon>
    </lineage>
</organism>
<dbReference type="RefSeq" id="WP_346130628.1">
    <property type="nucleotide sequence ID" value="NZ_BAABBE010000007.1"/>
</dbReference>
<evidence type="ECO:0000313" key="1">
    <source>
        <dbReference type="EMBL" id="GAA3642416.1"/>
    </source>
</evidence>